<dbReference type="SUPFAM" id="SSF46689">
    <property type="entry name" value="Homeodomain-like"/>
    <property type="match status" value="1"/>
</dbReference>
<dbReference type="InterPro" id="IPR009057">
    <property type="entry name" value="Homeodomain-like_sf"/>
</dbReference>
<proteinExistence type="predicted"/>
<reference evidence="2 3" key="1">
    <citation type="submission" date="2016-05" db="EMBL/GenBank/DDBJ databases">
        <title>Genome sequencing reveals origins of a unique bacterial endosymbiosis in the earliest lineages of terrestrial Fungi.</title>
        <authorList>
            <consortium name="DOE Joint Genome Institute"/>
            <person name="Uehling J."/>
            <person name="Gryganskyi A."/>
            <person name="Hameed K."/>
            <person name="Tschaplinski T."/>
            <person name="Misztal P."/>
            <person name="Wu S."/>
            <person name="Desiro A."/>
            <person name="Vande Pol N."/>
            <person name="Du Z.-Y."/>
            <person name="Zienkiewicz A."/>
            <person name="Zienkiewicz K."/>
            <person name="Morin E."/>
            <person name="Tisserant E."/>
            <person name="Splivallo R."/>
            <person name="Hainaut M."/>
            <person name="Henrissat B."/>
            <person name="Ohm R."/>
            <person name="Kuo A."/>
            <person name="Yan J."/>
            <person name="Lipzen A."/>
            <person name="Nolan M."/>
            <person name="Labutti K."/>
            <person name="Barry K."/>
            <person name="Goldstein A."/>
            <person name="Labbe J."/>
            <person name="Schadt C."/>
            <person name="Tuskan G."/>
            <person name="Grigoriev I."/>
            <person name="Martin F."/>
            <person name="Vilgalys R."/>
            <person name="Bonito G."/>
        </authorList>
    </citation>
    <scope>NUCLEOTIDE SEQUENCE [LARGE SCALE GENOMIC DNA]</scope>
    <source>
        <strain evidence="2 3">AG-77</strain>
    </source>
</reference>
<evidence type="ECO:0000313" key="2">
    <source>
        <dbReference type="EMBL" id="OAQ22237.1"/>
    </source>
</evidence>
<keyword evidence="3" id="KW-1185">Reference proteome</keyword>
<feature type="region of interest" description="Disordered" evidence="1">
    <location>
        <begin position="1"/>
        <end position="25"/>
    </location>
</feature>
<evidence type="ECO:0000256" key="1">
    <source>
        <dbReference type="SAM" id="MobiDB-lite"/>
    </source>
</evidence>
<gene>
    <name evidence="2" type="ORF">K457DRAFT_1809891</name>
</gene>
<dbReference type="OrthoDB" id="2335953at2759"/>
<accession>A0A197JAU8</accession>
<organism evidence="2 3">
    <name type="scientific">Linnemannia elongata AG-77</name>
    <dbReference type="NCBI Taxonomy" id="1314771"/>
    <lineage>
        <taxon>Eukaryota</taxon>
        <taxon>Fungi</taxon>
        <taxon>Fungi incertae sedis</taxon>
        <taxon>Mucoromycota</taxon>
        <taxon>Mortierellomycotina</taxon>
        <taxon>Mortierellomycetes</taxon>
        <taxon>Mortierellales</taxon>
        <taxon>Mortierellaceae</taxon>
        <taxon>Linnemannia</taxon>
    </lineage>
</organism>
<dbReference type="EMBL" id="KV442194">
    <property type="protein sequence ID" value="OAQ22237.1"/>
    <property type="molecule type" value="Genomic_DNA"/>
</dbReference>
<evidence type="ECO:0000313" key="3">
    <source>
        <dbReference type="Proteomes" id="UP000078512"/>
    </source>
</evidence>
<feature type="compositionally biased region" description="Basic residues" evidence="1">
    <location>
        <begin position="1"/>
        <end position="10"/>
    </location>
</feature>
<dbReference type="AlphaFoldDB" id="A0A197JAU8"/>
<sequence>MPPIRHKKKSTPPTSPSTDRKKVHTITNEQRRKIILAIANEGDTFSSASKRFMLPYTTVRSIFLNFQNANRTSKRPRGGNRRPRLEKEHLEWIKARLLDEPDIPITDLHNQLNKHFRFKPSVSRSTVQNAVNKRIGYTLKLIHPEPKNYNDPDHIQARKDWAEKVYVSRKRTN</sequence>
<name>A0A197JAU8_9FUNG</name>
<dbReference type="Proteomes" id="UP000078512">
    <property type="component" value="Unassembled WGS sequence"/>
</dbReference>
<protein>
    <recommendedName>
        <fullName evidence="4">Transposase Tc1-like domain-containing protein</fullName>
    </recommendedName>
</protein>
<evidence type="ECO:0008006" key="4">
    <source>
        <dbReference type="Google" id="ProtNLM"/>
    </source>
</evidence>